<keyword evidence="3" id="KW-1185">Reference proteome</keyword>
<dbReference type="STRING" id="1460663.A0A177CES1"/>
<dbReference type="PANTHER" id="PTHR44305">
    <property type="entry name" value="SI:DKEY-192D15.2-RELATED"/>
    <property type="match status" value="1"/>
</dbReference>
<dbReference type="SUPFAM" id="SSF56112">
    <property type="entry name" value="Protein kinase-like (PK-like)"/>
    <property type="match status" value="1"/>
</dbReference>
<dbReference type="Gene3D" id="3.30.200.20">
    <property type="entry name" value="Phosphorylase Kinase, domain 1"/>
    <property type="match status" value="1"/>
</dbReference>
<reference evidence="2 3" key="1">
    <citation type="submission" date="2016-05" db="EMBL/GenBank/DDBJ databases">
        <title>Comparative analysis of secretome profiles of manganese(II)-oxidizing ascomycete fungi.</title>
        <authorList>
            <consortium name="DOE Joint Genome Institute"/>
            <person name="Zeiner C.A."/>
            <person name="Purvine S.O."/>
            <person name="Zink E.M."/>
            <person name="Wu S."/>
            <person name="Pasa-Tolic L."/>
            <person name="Chaput D.L."/>
            <person name="Haridas S."/>
            <person name="Grigoriev I.V."/>
            <person name="Santelli C.M."/>
            <person name="Hansel C.M."/>
        </authorList>
    </citation>
    <scope>NUCLEOTIDE SEQUENCE [LARGE SCALE GENOMIC DNA]</scope>
    <source>
        <strain evidence="2 3">AP3s5-JAC2a</strain>
    </source>
</reference>
<sequence>MATQTPEEEISFWPAATPTINMIEHPWQLPPDRETVQVFIPLVLSTPYIVSDFHIRTPKSSRYIHSRRFMETHDVMTLTRATCRFRQQPGLPIDEKLLAELLYWGIGNPTWNHSDQKELLRPRKLWLKGCLIEVYEGEMPLPSLPPPLPDSYAPSLDSNKHVSSSSSSDFSSLLSFQTASSLASYWSARTTVRYDAIVEADETPSAEPHGPLQRLAIDYQAELKERQLIQTFDKELNWSGRGQHVVFEPKEQVPLEVISSLGASATARVEMVRCRRVALARKTMRCKGDWSQNNVLSEVQHLQKFKHFHVVQLVGTYLQGRDFSLLMYPAADCHLGIFMEDTQDLRSELKNGRSEEATTRWPEYNSRILFLHRSLYCLASAVTSVHQQLARHMDIKPQNILVKWSDNSLWTPWQIYLSDFGLSRTFADQCHSQTDGPTPLTPKYCAPEVYEYESRGRSSDIFSLGCVYSEMLTVVAGTALSEFAEFRQDEDGDQSFHRNLGKVAVWMNKNFMSPTKVPPEVISLVWNMLHTNPSQRPKAYKVMQSIKAQDPNFPLFGGCCRRDPEPYIAYSGPPGAAIFPRELGVKSLTDLIEHA</sequence>
<dbReference type="SMART" id="SM00220">
    <property type="entry name" value="S_TKc"/>
    <property type="match status" value="1"/>
</dbReference>
<dbReference type="RefSeq" id="XP_018035595.1">
    <property type="nucleotide sequence ID" value="XM_018182043.1"/>
</dbReference>
<organism evidence="2 3">
    <name type="scientific">Paraphaeosphaeria sporulosa</name>
    <dbReference type="NCBI Taxonomy" id="1460663"/>
    <lineage>
        <taxon>Eukaryota</taxon>
        <taxon>Fungi</taxon>
        <taxon>Dikarya</taxon>
        <taxon>Ascomycota</taxon>
        <taxon>Pezizomycotina</taxon>
        <taxon>Dothideomycetes</taxon>
        <taxon>Pleosporomycetidae</taxon>
        <taxon>Pleosporales</taxon>
        <taxon>Massarineae</taxon>
        <taxon>Didymosphaeriaceae</taxon>
        <taxon>Paraphaeosphaeria</taxon>
    </lineage>
</organism>
<dbReference type="CDD" id="cd00180">
    <property type="entry name" value="PKc"/>
    <property type="match status" value="1"/>
</dbReference>
<dbReference type="OrthoDB" id="4062651at2759"/>
<evidence type="ECO:0000259" key="1">
    <source>
        <dbReference type="PROSITE" id="PS50011"/>
    </source>
</evidence>
<dbReference type="PROSITE" id="PS50011">
    <property type="entry name" value="PROTEIN_KINASE_DOM"/>
    <property type="match status" value="1"/>
</dbReference>
<dbReference type="InterPro" id="IPR000719">
    <property type="entry name" value="Prot_kinase_dom"/>
</dbReference>
<dbReference type="Pfam" id="PF00069">
    <property type="entry name" value="Pkinase"/>
    <property type="match status" value="1"/>
</dbReference>
<protein>
    <submittedName>
        <fullName evidence="2">Kinase-like protein</fullName>
    </submittedName>
</protein>
<dbReference type="GO" id="GO:0005524">
    <property type="term" value="F:ATP binding"/>
    <property type="evidence" value="ECO:0007669"/>
    <property type="project" value="InterPro"/>
</dbReference>
<dbReference type="EMBL" id="KV441553">
    <property type="protein sequence ID" value="OAG05230.1"/>
    <property type="molecule type" value="Genomic_DNA"/>
</dbReference>
<keyword evidence="2" id="KW-0418">Kinase</keyword>
<name>A0A177CES1_9PLEO</name>
<dbReference type="InterPro" id="IPR011009">
    <property type="entry name" value="Kinase-like_dom_sf"/>
</dbReference>
<proteinExistence type="predicted"/>
<feature type="domain" description="Protein kinase" evidence="1">
    <location>
        <begin position="255"/>
        <end position="553"/>
    </location>
</feature>
<keyword evidence="2" id="KW-0808">Transferase</keyword>
<dbReference type="InterPro" id="IPR053083">
    <property type="entry name" value="TF_kinase-domain_protein"/>
</dbReference>
<dbReference type="Gene3D" id="1.10.510.10">
    <property type="entry name" value="Transferase(Phosphotransferase) domain 1"/>
    <property type="match status" value="1"/>
</dbReference>
<evidence type="ECO:0000313" key="3">
    <source>
        <dbReference type="Proteomes" id="UP000077069"/>
    </source>
</evidence>
<dbReference type="Proteomes" id="UP000077069">
    <property type="component" value="Unassembled WGS sequence"/>
</dbReference>
<dbReference type="AlphaFoldDB" id="A0A177CES1"/>
<dbReference type="GeneID" id="28765529"/>
<evidence type="ECO:0000313" key="2">
    <source>
        <dbReference type="EMBL" id="OAG05230.1"/>
    </source>
</evidence>
<accession>A0A177CES1</accession>
<dbReference type="GO" id="GO:0004672">
    <property type="term" value="F:protein kinase activity"/>
    <property type="evidence" value="ECO:0007669"/>
    <property type="project" value="InterPro"/>
</dbReference>
<dbReference type="PANTHER" id="PTHR44305:SF24">
    <property type="entry name" value="TYROSINE-PROTEIN KINASE C03B1.5-RELATED"/>
    <property type="match status" value="1"/>
</dbReference>
<gene>
    <name evidence="2" type="ORF">CC84DRAFT_1206688</name>
</gene>
<dbReference type="InParanoid" id="A0A177CES1"/>